<name>A0A930YRR4_9ACTN</name>
<sequence length="256" mass="29064">MSELTVFNNPTFGQLRTFLVDDGPWFVAKDVCGVLGYTNVSKAVADHVDMEDKLNNETLLSLGQRGGWLINESGLYSLIMTSKMPNARIFKHWVTHDVLPTIRRTGGYLATRADDSPEDILALALKVADATIKRRKERIRLLESERRELMPKASFYDAVADSDDTILIGELAKLMRQNGIGIGQNRLFAWMRENGYLGKYGSHRNIPTQYAMDMELFRIKESTIPRSDGSSMIKRTPRVTGKGQAYFLKKLKEEWL</sequence>
<evidence type="ECO:0000313" key="2">
    <source>
        <dbReference type="EMBL" id="MBF4807126.1"/>
    </source>
</evidence>
<dbReference type="SMART" id="SM01040">
    <property type="entry name" value="Bro-N"/>
    <property type="match status" value="1"/>
</dbReference>
<dbReference type="PROSITE" id="PS51750">
    <property type="entry name" value="BRO_N"/>
    <property type="match status" value="1"/>
</dbReference>
<dbReference type="EMBL" id="JABZGW010000003">
    <property type="protein sequence ID" value="MBF4807126.1"/>
    <property type="molecule type" value="Genomic_DNA"/>
</dbReference>
<evidence type="ECO:0000259" key="1">
    <source>
        <dbReference type="PROSITE" id="PS51750"/>
    </source>
</evidence>
<dbReference type="GO" id="GO:0003677">
    <property type="term" value="F:DNA binding"/>
    <property type="evidence" value="ECO:0007669"/>
    <property type="project" value="InterPro"/>
</dbReference>
<gene>
    <name evidence="2" type="ORF">HXK26_00255</name>
</gene>
<dbReference type="PANTHER" id="PTHR36180">
    <property type="entry name" value="DNA-BINDING PROTEIN-RELATED-RELATED"/>
    <property type="match status" value="1"/>
</dbReference>
<organism evidence="2 3">
    <name type="scientific">Lancefieldella rimae</name>
    <dbReference type="NCBI Taxonomy" id="1383"/>
    <lineage>
        <taxon>Bacteria</taxon>
        <taxon>Bacillati</taxon>
        <taxon>Actinomycetota</taxon>
        <taxon>Coriobacteriia</taxon>
        <taxon>Coriobacteriales</taxon>
        <taxon>Atopobiaceae</taxon>
        <taxon>Lancefieldella</taxon>
    </lineage>
</organism>
<dbReference type="Pfam" id="PF02498">
    <property type="entry name" value="Bro-N"/>
    <property type="match status" value="1"/>
</dbReference>
<proteinExistence type="predicted"/>
<evidence type="ECO:0000313" key="3">
    <source>
        <dbReference type="Proteomes" id="UP000698335"/>
    </source>
</evidence>
<dbReference type="Pfam" id="PF03374">
    <property type="entry name" value="ANT"/>
    <property type="match status" value="1"/>
</dbReference>
<reference evidence="2" key="1">
    <citation type="submission" date="2020-04" db="EMBL/GenBank/DDBJ databases">
        <title>Deep metagenomics examines the oral microbiome during advanced dental caries in children, revealing novel taxa and co-occurrences with host molecules.</title>
        <authorList>
            <person name="Baker J.L."/>
            <person name="Morton J.T."/>
            <person name="Dinis M."/>
            <person name="Alvarez R."/>
            <person name="Tran N.C."/>
            <person name="Knight R."/>
            <person name="Edlund A."/>
        </authorList>
    </citation>
    <scope>NUCLEOTIDE SEQUENCE</scope>
    <source>
        <strain evidence="2">JCVI_38_bin.5</strain>
    </source>
</reference>
<dbReference type="InterPro" id="IPR005039">
    <property type="entry name" value="Ant_C"/>
</dbReference>
<accession>A0A930YRR4</accession>
<protein>
    <submittedName>
        <fullName evidence="2">Phage antirepressor KilAC domain-containing protein</fullName>
    </submittedName>
</protein>
<dbReference type="PANTHER" id="PTHR36180:SF2">
    <property type="entry name" value="BRO FAMILY PROTEIN"/>
    <property type="match status" value="1"/>
</dbReference>
<dbReference type="InterPro" id="IPR003497">
    <property type="entry name" value="BRO_N_domain"/>
</dbReference>
<comment type="caution">
    <text evidence="2">The sequence shown here is derived from an EMBL/GenBank/DDBJ whole genome shotgun (WGS) entry which is preliminary data.</text>
</comment>
<dbReference type="Proteomes" id="UP000698335">
    <property type="component" value="Unassembled WGS sequence"/>
</dbReference>
<feature type="domain" description="Bro-N" evidence="1">
    <location>
        <begin position="1"/>
        <end position="106"/>
    </location>
</feature>
<dbReference type="AlphaFoldDB" id="A0A930YRR4"/>